<gene>
    <name evidence="2" type="ORF">TrST_g1571</name>
</gene>
<protein>
    <recommendedName>
        <fullName evidence="1">Endoribonuclease L-PSP/chorismate mutase-like domain-containing protein</fullName>
    </recommendedName>
</protein>
<evidence type="ECO:0000313" key="2">
    <source>
        <dbReference type="EMBL" id="GMH95087.1"/>
    </source>
</evidence>
<evidence type="ECO:0000259" key="1">
    <source>
        <dbReference type="Pfam" id="PF14588"/>
    </source>
</evidence>
<accession>A0A9W7EYH2</accession>
<name>A0A9W7EYH2_9STRA</name>
<sequence length="172" mass="18550">MIRRTILSLSKASDRLASLNITLPPPGLPKANYNMSCITTSNTLYISGHLPILPSGSLITGRLGSTVTLTEGQSASRLACLHLLSTIHDRIGTLDNVVKVNKIFGIVSSDDDFYEQHLVLNGASDLIMDVFGKEKGYHARSAIGTSVLPLNVCVEIEAIIEVKPGCYKEVEI</sequence>
<dbReference type="EMBL" id="BRXY01000437">
    <property type="protein sequence ID" value="GMH95087.1"/>
    <property type="molecule type" value="Genomic_DNA"/>
</dbReference>
<dbReference type="InterPro" id="IPR035959">
    <property type="entry name" value="RutC-like_sf"/>
</dbReference>
<dbReference type="AlphaFoldDB" id="A0A9W7EYH2"/>
<dbReference type="CDD" id="cd02199">
    <property type="entry name" value="YjgF_YER057c_UK114_like_1"/>
    <property type="match status" value="1"/>
</dbReference>
<dbReference type="Proteomes" id="UP001165085">
    <property type="component" value="Unassembled WGS sequence"/>
</dbReference>
<organism evidence="2 3">
    <name type="scientific">Triparma strigata</name>
    <dbReference type="NCBI Taxonomy" id="1606541"/>
    <lineage>
        <taxon>Eukaryota</taxon>
        <taxon>Sar</taxon>
        <taxon>Stramenopiles</taxon>
        <taxon>Ochrophyta</taxon>
        <taxon>Bolidophyceae</taxon>
        <taxon>Parmales</taxon>
        <taxon>Triparmaceae</taxon>
        <taxon>Triparma</taxon>
    </lineage>
</organism>
<dbReference type="SUPFAM" id="SSF55298">
    <property type="entry name" value="YjgF-like"/>
    <property type="match status" value="1"/>
</dbReference>
<proteinExistence type="predicted"/>
<dbReference type="PANTHER" id="PTHR43760:SF1">
    <property type="entry name" value="ENDORIBONUCLEASE L-PSP_CHORISMATE MUTASE-LIKE DOMAIN-CONTAINING PROTEIN"/>
    <property type="match status" value="1"/>
</dbReference>
<reference evidence="3" key="1">
    <citation type="journal article" date="2023" name="Commun. Biol.">
        <title>Genome analysis of Parmales, the sister group of diatoms, reveals the evolutionary specialization of diatoms from phago-mixotrophs to photoautotrophs.</title>
        <authorList>
            <person name="Ban H."/>
            <person name="Sato S."/>
            <person name="Yoshikawa S."/>
            <person name="Yamada K."/>
            <person name="Nakamura Y."/>
            <person name="Ichinomiya M."/>
            <person name="Sato N."/>
            <person name="Blanc-Mathieu R."/>
            <person name="Endo H."/>
            <person name="Kuwata A."/>
            <person name="Ogata H."/>
        </authorList>
    </citation>
    <scope>NUCLEOTIDE SEQUENCE [LARGE SCALE GENOMIC DNA]</scope>
    <source>
        <strain evidence="3">NIES 3701</strain>
    </source>
</reference>
<feature type="domain" description="Endoribonuclease L-PSP/chorismate mutase-like" evidence="1">
    <location>
        <begin position="15"/>
        <end position="153"/>
    </location>
</feature>
<comment type="caution">
    <text evidence="2">The sequence shown here is derived from an EMBL/GenBank/DDBJ whole genome shotgun (WGS) entry which is preliminary data.</text>
</comment>
<dbReference type="InterPro" id="IPR013813">
    <property type="entry name" value="Endoribo_LPSP/chorism_mut-like"/>
</dbReference>
<dbReference type="PANTHER" id="PTHR43760">
    <property type="entry name" value="ENDORIBONUCLEASE-RELATED"/>
    <property type="match status" value="1"/>
</dbReference>
<dbReference type="OrthoDB" id="309640at2759"/>
<keyword evidence="3" id="KW-1185">Reference proteome</keyword>
<dbReference type="Gene3D" id="3.30.1330.40">
    <property type="entry name" value="RutC-like"/>
    <property type="match status" value="1"/>
</dbReference>
<evidence type="ECO:0000313" key="3">
    <source>
        <dbReference type="Proteomes" id="UP001165085"/>
    </source>
</evidence>
<dbReference type="Pfam" id="PF14588">
    <property type="entry name" value="YjgF_endoribonc"/>
    <property type="match status" value="1"/>
</dbReference>